<dbReference type="OrthoDB" id="4062651at2759"/>
<feature type="domain" description="Protein kinase" evidence="18">
    <location>
        <begin position="313"/>
        <end position="589"/>
    </location>
</feature>
<accession>A0A5N6NNA1</accession>
<dbReference type="PANTHER" id="PTHR27002">
    <property type="entry name" value="RECEPTOR-LIKE SERINE/THREONINE-PROTEIN KINASE SD1-8"/>
    <property type="match status" value="1"/>
</dbReference>
<keyword evidence="3" id="KW-0597">Phosphoprotein</keyword>
<dbReference type="AlphaFoldDB" id="A0A5N6NNA1"/>
<dbReference type="EMBL" id="SZYD01000010">
    <property type="protein sequence ID" value="KAD4982619.1"/>
    <property type="molecule type" value="Genomic_DNA"/>
</dbReference>
<dbReference type="PROSITE" id="PS00108">
    <property type="entry name" value="PROTEIN_KINASE_ST"/>
    <property type="match status" value="1"/>
</dbReference>
<dbReference type="SMART" id="SM00220">
    <property type="entry name" value="S_TKc"/>
    <property type="match status" value="1"/>
</dbReference>
<evidence type="ECO:0000256" key="3">
    <source>
        <dbReference type="ARBA" id="ARBA00022553"/>
    </source>
</evidence>
<dbReference type="FunFam" id="3.30.430.20:FF:000003">
    <property type="entry name" value="Cysteine-rich RLK (RECEPTOR-like protein kinase) 10"/>
    <property type="match status" value="1"/>
</dbReference>
<keyword evidence="10 15" id="KW-0067">ATP-binding</keyword>
<evidence type="ECO:0000256" key="16">
    <source>
        <dbReference type="SAM" id="Phobius"/>
    </source>
</evidence>
<keyword evidence="5 16" id="KW-0812">Transmembrane</keyword>
<keyword evidence="14" id="KW-0325">Glycoprotein</keyword>
<keyword evidence="7" id="KW-0677">Repeat</keyword>
<evidence type="ECO:0000256" key="1">
    <source>
        <dbReference type="ARBA" id="ARBA00004167"/>
    </source>
</evidence>
<dbReference type="CDD" id="cd14066">
    <property type="entry name" value="STKc_IRAK"/>
    <property type="match status" value="1"/>
</dbReference>
<evidence type="ECO:0000256" key="10">
    <source>
        <dbReference type="ARBA" id="ARBA00022840"/>
    </source>
</evidence>
<evidence type="ECO:0000256" key="11">
    <source>
        <dbReference type="ARBA" id="ARBA00022989"/>
    </source>
</evidence>
<dbReference type="Proteomes" id="UP000326396">
    <property type="component" value="Linkage Group LG18"/>
</dbReference>
<evidence type="ECO:0000256" key="8">
    <source>
        <dbReference type="ARBA" id="ARBA00022741"/>
    </source>
</evidence>
<evidence type="ECO:0000259" key="18">
    <source>
        <dbReference type="PROSITE" id="PS50011"/>
    </source>
</evidence>
<dbReference type="GO" id="GO:0009737">
    <property type="term" value="P:response to abscisic acid"/>
    <property type="evidence" value="ECO:0007669"/>
    <property type="project" value="UniProtKB-ARBA"/>
</dbReference>
<name>A0A5N6NNA1_9ASTR</name>
<keyword evidence="21" id="KW-1185">Reference proteome</keyword>
<keyword evidence="11 16" id="KW-1133">Transmembrane helix</keyword>
<evidence type="ECO:0000256" key="9">
    <source>
        <dbReference type="ARBA" id="ARBA00022777"/>
    </source>
</evidence>
<evidence type="ECO:0000256" key="17">
    <source>
        <dbReference type="SAM" id="SignalP"/>
    </source>
</evidence>
<feature type="chain" id="PRO_5024426246" evidence="17">
    <location>
        <begin position="27"/>
        <end position="630"/>
    </location>
</feature>
<evidence type="ECO:0000256" key="5">
    <source>
        <dbReference type="ARBA" id="ARBA00022692"/>
    </source>
</evidence>
<evidence type="ECO:0000256" key="6">
    <source>
        <dbReference type="ARBA" id="ARBA00022729"/>
    </source>
</evidence>
<keyword evidence="13" id="KW-0675">Receptor</keyword>
<dbReference type="CDD" id="cd23509">
    <property type="entry name" value="Gnk2-like"/>
    <property type="match status" value="1"/>
</dbReference>
<feature type="domain" description="Gnk2-homologous" evidence="19">
    <location>
        <begin position="30"/>
        <end position="132"/>
    </location>
</feature>
<dbReference type="PANTHER" id="PTHR27002:SF1073">
    <property type="entry name" value="CYSTEINE-RICH RECEPTOR-LIKE PROTEIN KINASE 29"/>
    <property type="match status" value="1"/>
</dbReference>
<evidence type="ECO:0000313" key="20">
    <source>
        <dbReference type="EMBL" id="KAD4982619.1"/>
    </source>
</evidence>
<dbReference type="PROSITE" id="PS00107">
    <property type="entry name" value="PROTEIN_KINASE_ATP"/>
    <property type="match status" value="1"/>
</dbReference>
<dbReference type="GO" id="GO:0004674">
    <property type="term" value="F:protein serine/threonine kinase activity"/>
    <property type="evidence" value="ECO:0007669"/>
    <property type="project" value="UniProtKB-KW"/>
</dbReference>
<dbReference type="InterPro" id="IPR038408">
    <property type="entry name" value="GNK2_sf"/>
</dbReference>
<evidence type="ECO:0000256" key="14">
    <source>
        <dbReference type="ARBA" id="ARBA00023180"/>
    </source>
</evidence>
<keyword evidence="4" id="KW-0808">Transferase</keyword>
<feature type="signal peptide" evidence="17">
    <location>
        <begin position="1"/>
        <end position="26"/>
    </location>
</feature>
<dbReference type="InterPro" id="IPR011009">
    <property type="entry name" value="Kinase-like_dom_sf"/>
</dbReference>
<protein>
    <submittedName>
        <fullName evidence="20">Uncharacterized protein</fullName>
    </submittedName>
</protein>
<dbReference type="FunFam" id="3.30.200.20:FF:000142">
    <property type="entry name" value="Cysteine-rich receptor-like protein kinase 10"/>
    <property type="match status" value="1"/>
</dbReference>
<dbReference type="PROSITE" id="PS50011">
    <property type="entry name" value="PROTEIN_KINASE_DOM"/>
    <property type="match status" value="1"/>
</dbReference>
<keyword evidence="6 17" id="KW-0732">Signal</keyword>
<evidence type="ECO:0000259" key="19">
    <source>
        <dbReference type="PROSITE" id="PS51473"/>
    </source>
</evidence>
<dbReference type="SUPFAM" id="SSF56112">
    <property type="entry name" value="Protein kinase-like (PK-like)"/>
    <property type="match status" value="1"/>
</dbReference>
<comment type="caution">
    <text evidence="20">The sequence shown here is derived from an EMBL/GenBank/DDBJ whole genome shotgun (WGS) entry which is preliminary data.</text>
</comment>
<dbReference type="InterPro" id="IPR017441">
    <property type="entry name" value="Protein_kinase_ATP_BS"/>
</dbReference>
<dbReference type="Pfam" id="PF01657">
    <property type="entry name" value="Stress-antifung"/>
    <property type="match status" value="1"/>
</dbReference>
<sequence length="630" mass="71050">MFILPRKHLFWFSFIFIHLNNATTSAQPPPFLHHICQNTGNYTANSPYRFNLDTALATLPTTNSGFGYHNFTTGQGPDRVIAIALCRGDIDPTTCHTCVNNSIVLLRERCPYQKEAVGYYNQCFLKYSNETGNNDDVVLGSQQNAVDVDGFNRALRPLMDRLIGEAAAGDSLLNDCLVDAINRIKNSVANGKVGGRILQSTCNFRYEIYGFFNQTTDETPSPSSIPPPPPGKKKNIARTTIIVITIVNVVMITLVWIFTRFKRKKIHTFIKTNFVIKETSNFSFFLLAESIENTTIESLQYNFTTIKAATNDFSEDNRLGQGGFGAVYKGKLIDGHEIAVKRLARNSQQGDMEFKNEILLVSKLQHRNLVRLLGFSIERNERLLIYEFVPNASLDRFIFDPTNNALLDWEMQYNIIKGIAKGLLYLHEDSRLIIIHRDMKASNVLLDEEMNPKIADFGMARLFNPEETQGDTSHVVGTYGYMAPEYVLHGHFSVKSDVFSFGVLVLEMITGQVNKYFMNGENSENLLSYAWKSWHNGTILDIIDPTLKNGSGLSHDITRSIHIALLCVQENAINRPTMDSVVLKLHSFTDVLLVPSEPAFYYSSRKTNGLDKPKMPTSINEVSLSDIYPR</sequence>
<keyword evidence="9" id="KW-0418">Kinase</keyword>
<evidence type="ECO:0000256" key="15">
    <source>
        <dbReference type="PROSITE-ProRule" id="PRU10141"/>
    </source>
</evidence>
<keyword evidence="2" id="KW-0723">Serine/threonine-protein kinase</keyword>
<keyword evidence="12 16" id="KW-0472">Membrane</keyword>
<dbReference type="PROSITE" id="PS51473">
    <property type="entry name" value="GNK2"/>
    <property type="match status" value="1"/>
</dbReference>
<evidence type="ECO:0000256" key="12">
    <source>
        <dbReference type="ARBA" id="ARBA00023136"/>
    </source>
</evidence>
<evidence type="ECO:0000256" key="2">
    <source>
        <dbReference type="ARBA" id="ARBA00022527"/>
    </source>
</evidence>
<dbReference type="GO" id="GO:0005524">
    <property type="term" value="F:ATP binding"/>
    <property type="evidence" value="ECO:0007669"/>
    <property type="project" value="UniProtKB-UniRule"/>
</dbReference>
<dbReference type="InterPro" id="IPR008271">
    <property type="entry name" value="Ser/Thr_kinase_AS"/>
</dbReference>
<proteinExistence type="predicted"/>
<reference evidence="20 21" key="1">
    <citation type="submission" date="2019-05" db="EMBL/GenBank/DDBJ databases">
        <title>Mikania micrantha, genome provides insights into the molecular mechanism of rapid growth.</title>
        <authorList>
            <person name="Liu B."/>
        </authorList>
    </citation>
    <scope>NUCLEOTIDE SEQUENCE [LARGE SCALE GENOMIC DNA]</scope>
    <source>
        <strain evidence="20">NLD-2019</strain>
        <tissue evidence="20">Leaf</tissue>
    </source>
</reference>
<dbReference type="InterPro" id="IPR002902">
    <property type="entry name" value="GNK2"/>
</dbReference>
<evidence type="ECO:0000256" key="4">
    <source>
        <dbReference type="ARBA" id="ARBA00022679"/>
    </source>
</evidence>
<dbReference type="Pfam" id="PF00069">
    <property type="entry name" value="Pkinase"/>
    <property type="match status" value="1"/>
</dbReference>
<comment type="subcellular location">
    <subcellularLocation>
        <location evidence="1">Membrane</location>
        <topology evidence="1">Single-pass membrane protein</topology>
    </subcellularLocation>
</comment>
<organism evidence="20 21">
    <name type="scientific">Mikania micrantha</name>
    <name type="common">bitter vine</name>
    <dbReference type="NCBI Taxonomy" id="192012"/>
    <lineage>
        <taxon>Eukaryota</taxon>
        <taxon>Viridiplantae</taxon>
        <taxon>Streptophyta</taxon>
        <taxon>Embryophyta</taxon>
        <taxon>Tracheophyta</taxon>
        <taxon>Spermatophyta</taxon>
        <taxon>Magnoliopsida</taxon>
        <taxon>eudicotyledons</taxon>
        <taxon>Gunneridae</taxon>
        <taxon>Pentapetalae</taxon>
        <taxon>asterids</taxon>
        <taxon>campanulids</taxon>
        <taxon>Asterales</taxon>
        <taxon>Asteraceae</taxon>
        <taxon>Asteroideae</taxon>
        <taxon>Heliantheae alliance</taxon>
        <taxon>Eupatorieae</taxon>
        <taxon>Mikania</taxon>
    </lineage>
</organism>
<dbReference type="Gene3D" id="1.10.510.10">
    <property type="entry name" value="Transferase(Phosphotransferase) domain 1"/>
    <property type="match status" value="1"/>
</dbReference>
<dbReference type="FunFam" id="1.10.510.10:FF:000343">
    <property type="entry name" value="Cysteine-rich receptor-like protein kinase 28"/>
    <property type="match status" value="1"/>
</dbReference>
<evidence type="ECO:0000256" key="7">
    <source>
        <dbReference type="ARBA" id="ARBA00022737"/>
    </source>
</evidence>
<gene>
    <name evidence="20" type="ORF">E3N88_19290</name>
</gene>
<feature type="binding site" evidence="15">
    <location>
        <position position="341"/>
    </location>
    <ligand>
        <name>ATP</name>
        <dbReference type="ChEBI" id="CHEBI:30616"/>
    </ligand>
</feature>
<dbReference type="InterPro" id="IPR000719">
    <property type="entry name" value="Prot_kinase_dom"/>
</dbReference>
<feature type="transmembrane region" description="Helical" evidence="16">
    <location>
        <begin position="236"/>
        <end position="258"/>
    </location>
</feature>
<dbReference type="Gene3D" id="3.30.200.20">
    <property type="entry name" value="Phosphorylase Kinase, domain 1"/>
    <property type="match status" value="1"/>
</dbReference>
<dbReference type="GO" id="GO:0005886">
    <property type="term" value="C:plasma membrane"/>
    <property type="evidence" value="ECO:0007669"/>
    <property type="project" value="TreeGrafter"/>
</dbReference>
<dbReference type="Gene3D" id="3.30.430.20">
    <property type="entry name" value="Gnk2 domain, C-X8-C-X2-C motif"/>
    <property type="match status" value="1"/>
</dbReference>
<evidence type="ECO:0000313" key="21">
    <source>
        <dbReference type="Proteomes" id="UP000326396"/>
    </source>
</evidence>
<evidence type="ECO:0000256" key="13">
    <source>
        <dbReference type="ARBA" id="ARBA00023170"/>
    </source>
</evidence>
<keyword evidence="8 15" id="KW-0547">Nucleotide-binding</keyword>